<dbReference type="OrthoDB" id="651281at2"/>
<accession>A0A285PHE7</accession>
<dbReference type="PANTHER" id="PTHR42988:SF2">
    <property type="entry name" value="CYCLIC NUCLEOTIDE PHOSPHODIESTERASE CBUA0032-RELATED"/>
    <property type="match status" value="1"/>
</dbReference>
<dbReference type="InterPro" id="IPR026575">
    <property type="entry name" value="GpdQ/CpdA-like"/>
</dbReference>
<dbReference type="Proteomes" id="UP000219439">
    <property type="component" value="Unassembled WGS sequence"/>
</dbReference>
<dbReference type="Pfam" id="PF00149">
    <property type="entry name" value="Metallophos"/>
    <property type="match status" value="1"/>
</dbReference>
<dbReference type="RefSeq" id="WP_097153658.1">
    <property type="nucleotide sequence ID" value="NZ_OBEL01000002.1"/>
</dbReference>
<evidence type="ECO:0000256" key="2">
    <source>
        <dbReference type="ARBA" id="ARBA00022801"/>
    </source>
</evidence>
<evidence type="ECO:0000313" key="7">
    <source>
        <dbReference type="Proteomes" id="UP000219439"/>
    </source>
</evidence>
<dbReference type="CDD" id="cd07402">
    <property type="entry name" value="MPP_GpdQ"/>
    <property type="match status" value="1"/>
</dbReference>
<dbReference type="PANTHER" id="PTHR42988">
    <property type="entry name" value="PHOSPHOHYDROLASE"/>
    <property type="match status" value="1"/>
</dbReference>
<dbReference type="InterPro" id="IPR004843">
    <property type="entry name" value="Calcineurin-like_PHP"/>
</dbReference>
<dbReference type="SUPFAM" id="SSF56300">
    <property type="entry name" value="Metallo-dependent phosphatases"/>
    <property type="match status" value="1"/>
</dbReference>
<dbReference type="GO" id="GO:0046872">
    <property type="term" value="F:metal ion binding"/>
    <property type="evidence" value="ECO:0007669"/>
    <property type="project" value="UniProtKB-KW"/>
</dbReference>
<keyword evidence="1" id="KW-0479">Metal-binding</keyword>
<keyword evidence="3" id="KW-0408">Iron</keyword>
<dbReference type="AlphaFoldDB" id="A0A285PHE7"/>
<evidence type="ECO:0000256" key="3">
    <source>
        <dbReference type="ARBA" id="ARBA00023004"/>
    </source>
</evidence>
<evidence type="ECO:0000256" key="1">
    <source>
        <dbReference type="ARBA" id="ARBA00022723"/>
    </source>
</evidence>
<organism evidence="6 7">
    <name type="scientific">Cohaesibacter gelatinilyticus</name>
    <dbReference type="NCBI Taxonomy" id="372072"/>
    <lineage>
        <taxon>Bacteria</taxon>
        <taxon>Pseudomonadati</taxon>
        <taxon>Pseudomonadota</taxon>
        <taxon>Alphaproteobacteria</taxon>
        <taxon>Hyphomicrobiales</taxon>
        <taxon>Cohaesibacteraceae</taxon>
    </lineage>
</organism>
<dbReference type="EMBL" id="OBEL01000002">
    <property type="protein sequence ID" value="SNZ19301.1"/>
    <property type="molecule type" value="Genomic_DNA"/>
</dbReference>
<evidence type="ECO:0000256" key="4">
    <source>
        <dbReference type="ARBA" id="ARBA00025742"/>
    </source>
</evidence>
<evidence type="ECO:0000313" key="6">
    <source>
        <dbReference type="EMBL" id="SNZ19301.1"/>
    </source>
</evidence>
<sequence>MKLLQLTDIHLTKPGDTIAGREPNENFRKALHHATRHHPDAEAVVITGDLSDWGDREDYLRLKTEIAACPLPVHLCIGNHDERDIFLSVFPECADENGFVQSLVPLSEGTAILLDSWGANSHAGFYCAKRQAWLDAQLSRLSGPIYLFMHHNPVPTGVAPMDQIMLQDADAFGQIISRHKDKIRHLFHGHCHLPLTGSFHGIPFSAPRGTNHAGWPDFDNERNLSASDLPESYAVAFCGPHSVMVHMVEYGYEGQIRREGSPDYAEWDRLTMVR</sequence>
<gene>
    <name evidence="6" type="ORF">SAMN06265368_2383</name>
</gene>
<comment type="similarity">
    <text evidence="4">Belongs to the cyclic nucleotide phosphodiesterase class-III family.</text>
</comment>
<reference evidence="6 7" key="1">
    <citation type="submission" date="2017-09" db="EMBL/GenBank/DDBJ databases">
        <authorList>
            <person name="Ehlers B."/>
            <person name="Leendertz F.H."/>
        </authorList>
    </citation>
    <scope>NUCLEOTIDE SEQUENCE [LARGE SCALE GENOMIC DNA]</scope>
    <source>
        <strain evidence="6 7">DSM 18289</strain>
    </source>
</reference>
<evidence type="ECO:0000259" key="5">
    <source>
        <dbReference type="Pfam" id="PF00149"/>
    </source>
</evidence>
<dbReference type="GO" id="GO:0004112">
    <property type="term" value="F:cyclic-nucleotide phosphodiesterase activity"/>
    <property type="evidence" value="ECO:0007669"/>
    <property type="project" value="InterPro"/>
</dbReference>
<feature type="domain" description="Calcineurin-like phosphoesterase" evidence="5">
    <location>
        <begin position="1"/>
        <end position="193"/>
    </location>
</feature>
<dbReference type="InterPro" id="IPR029052">
    <property type="entry name" value="Metallo-depent_PP-like"/>
</dbReference>
<protein>
    <submittedName>
        <fullName evidence="6">3',5'-cyclic AMP phosphodiesterase CpdA</fullName>
    </submittedName>
</protein>
<keyword evidence="7" id="KW-1185">Reference proteome</keyword>
<proteinExistence type="inferred from homology"/>
<name>A0A285PHE7_9HYPH</name>
<dbReference type="InterPro" id="IPR050884">
    <property type="entry name" value="CNP_phosphodiesterase-III"/>
</dbReference>
<dbReference type="Gene3D" id="3.60.21.10">
    <property type="match status" value="1"/>
</dbReference>
<keyword evidence="2" id="KW-0378">Hydrolase</keyword>